<keyword evidence="13" id="KW-1185">Reference proteome</keyword>
<comment type="cofactor">
    <cofactor evidence="2">
        <name>Mn(2+)</name>
        <dbReference type="ChEBI" id="CHEBI:29035"/>
    </cofactor>
</comment>
<feature type="binding site" evidence="10">
    <location>
        <begin position="140"/>
        <end position="143"/>
    </location>
    <ligand>
        <name>substrate</name>
    </ligand>
</feature>
<sequence length="214" mass="23109">MLIAPSLLSADFGNLQREIEMLNSSEADYLHIDVMDGVFVPNITFGFPVIKAINAISTLPLDVHLMIVEPQKYVSQIRDCGASLMTVHVEACVHLYRVVQMIRQAGMKVGIAINPGTPIEHLVDIINEIDLVLLMSVNPGFGGQSFIKNTLAKLVRLKKLIADSGSNAIVEVDGGINAHTGGLLAQYEADMLVAGSYVFNSPAPHHAIRALKAL</sequence>
<dbReference type="InterPro" id="IPR013785">
    <property type="entry name" value="Aldolase_TIM"/>
</dbReference>
<comment type="function">
    <text evidence="10">Catalyzes the reversible epimerization of D-ribulose 5-phosphate to D-xylulose 5-phosphate.</text>
</comment>
<keyword evidence="10 11" id="KW-0119">Carbohydrate metabolism</keyword>
<reference evidence="12 13" key="1">
    <citation type="submission" date="2024-03" db="EMBL/GenBank/DDBJ databases">
        <title>Mouse gut bacterial collection (mGBC) of GemPharmatech.</title>
        <authorList>
            <person name="He Y."/>
            <person name="Dong L."/>
            <person name="Wu D."/>
            <person name="Gao X."/>
            <person name="Lin Z."/>
        </authorList>
    </citation>
    <scope>NUCLEOTIDE SEQUENCE [LARGE SCALE GENOMIC DNA]</scope>
    <source>
        <strain evidence="12 13">54-13</strain>
    </source>
</reference>
<dbReference type="EC" id="5.1.3.1" evidence="7 10"/>
<dbReference type="NCBIfam" id="NF004076">
    <property type="entry name" value="PRK05581.1-4"/>
    <property type="match status" value="1"/>
</dbReference>
<comment type="catalytic activity">
    <reaction evidence="1 10 11">
        <text>D-ribulose 5-phosphate = D-xylulose 5-phosphate</text>
        <dbReference type="Rhea" id="RHEA:13677"/>
        <dbReference type="ChEBI" id="CHEBI:57737"/>
        <dbReference type="ChEBI" id="CHEBI:58121"/>
        <dbReference type="EC" id="5.1.3.1"/>
    </reaction>
</comment>
<feature type="binding site" evidence="10">
    <location>
        <position position="33"/>
    </location>
    <ligand>
        <name>a divalent metal cation</name>
        <dbReference type="ChEBI" id="CHEBI:60240"/>
    </ligand>
</feature>
<feature type="active site" description="Proton acceptor" evidence="10">
    <location>
        <position position="33"/>
    </location>
</feature>
<evidence type="ECO:0000256" key="8">
    <source>
        <dbReference type="ARBA" id="ARBA00022723"/>
    </source>
</evidence>
<comment type="cofactor">
    <cofactor evidence="4">
        <name>Zn(2+)</name>
        <dbReference type="ChEBI" id="CHEBI:29105"/>
    </cofactor>
</comment>
<dbReference type="InterPro" id="IPR011060">
    <property type="entry name" value="RibuloseP-bd_barrel"/>
</dbReference>
<evidence type="ECO:0000256" key="11">
    <source>
        <dbReference type="PIRNR" id="PIRNR001461"/>
    </source>
</evidence>
<organism evidence="12 13">
    <name type="scientific">Heminiphilus faecis</name>
    <dbReference type="NCBI Taxonomy" id="2601703"/>
    <lineage>
        <taxon>Bacteria</taxon>
        <taxon>Pseudomonadati</taxon>
        <taxon>Bacteroidota</taxon>
        <taxon>Bacteroidia</taxon>
        <taxon>Bacteroidales</taxon>
        <taxon>Muribaculaceae</taxon>
        <taxon>Heminiphilus</taxon>
    </lineage>
</organism>
<protein>
    <recommendedName>
        <fullName evidence="7 10">Ribulose-phosphate 3-epimerase</fullName>
        <ecNumber evidence="7 10">5.1.3.1</ecNumber>
    </recommendedName>
</protein>
<dbReference type="InterPro" id="IPR000056">
    <property type="entry name" value="Ribul_P_3_epim-like"/>
</dbReference>
<dbReference type="EMBL" id="JBCLPP010000006">
    <property type="protein sequence ID" value="MEY8244586.1"/>
    <property type="molecule type" value="Genomic_DNA"/>
</dbReference>
<evidence type="ECO:0000256" key="1">
    <source>
        <dbReference type="ARBA" id="ARBA00001782"/>
    </source>
</evidence>
<name>A0ABV4CT68_9BACT</name>
<comment type="pathway">
    <text evidence="10">Carbohydrate degradation.</text>
</comment>
<gene>
    <name evidence="10 12" type="primary">rpe</name>
    <name evidence="12" type="ORF">AAK873_03005</name>
</gene>
<evidence type="ECO:0000313" key="12">
    <source>
        <dbReference type="EMBL" id="MEY8244586.1"/>
    </source>
</evidence>
<evidence type="ECO:0000256" key="7">
    <source>
        <dbReference type="ARBA" id="ARBA00013188"/>
    </source>
</evidence>
<keyword evidence="9 10" id="KW-0413">Isomerase</keyword>
<dbReference type="NCBIfam" id="TIGR01163">
    <property type="entry name" value="rpe"/>
    <property type="match status" value="1"/>
</dbReference>
<dbReference type="GO" id="GO:0004750">
    <property type="term" value="F:D-ribulose-phosphate 3-epimerase activity"/>
    <property type="evidence" value="ECO:0007669"/>
    <property type="project" value="UniProtKB-EC"/>
</dbReference>
<feature type="binding site" evidence="10">
    <location>
        <position position="64"/>
    </location>
    <ligand>
        <name>substrate</name>
    </ligand>
</feature>
<comment type="similarity">
    <text evidence="6 10 11">Belongs to the ribulose-phosphate 3-epimerase family.</text>
</comment>
<accession>A0ABV4CT68</accession>
<comment type="cofactor">
    <cofactor evidence="10">
        <name>a divalent metal cation</name>
        <dbReference type="ChEBI" id="CHEBI:60240"/>
    </cofactor>
    <text evidence="10">Binds 1 divalent metal cation per subunit.</text>
</comment>
<feature type="binding site" evidence="10">
    <location>
        <begin position="173"/>
        <end position="175"/>
    </location>
    <ligand>
        <name>substrate</name>
    </ligand>
</feature>
<proteinExistence type="inferred from homology"/>
<feature type="active site" description="Proton donor" evidence="10">
    <location>
        <position position="173"/>
    </location>
</feature>
<evidence type="ECO:0000313" key="13">
    <source>
        <dbReference type="Proteomes" id="UP001565200"/>
    </source>
</evidence>
<evidence type="ECO:0000256" key="3">
    <source>
        <dbReference type="ARBA" id="ARBA00001941"/>
    </source>
</evidence>
<feature type="binding site" evidence="10">
    <location>
        <position position="31"/>
    </location>
    <ligand>
        <name>a divalent metal cation</name>
        <dbReference type="ChEBI" id="CHEBI:60240"/>
    </ligand>
</feature>
<dbReference type="SUPFAM" id="SSF51366">
    <property type="entry name" value="Ribulose-phoshate binding barrel"/>
    <property type="match status" value="1"/>
</dbReference>
<dbReference type="PROSITE" id="PS01086">
    <property type="entry name" value="RIBUL_P_3_EPIMER_2"/>
    <property type="match status" value="1"/>
</dbReference>
<evidence type="ECO:0000256" key="5">
    <source>
        <dbReference type="ARBA" id="ARBA00001954"/>
    </source>
</evidence>
<comment type="cofactor">
    <cofactor evidence="5">
        <name>Fe(2+)</name>
        <dbReference type="ChEBI" id="CHEBI:29033"/>
    </cofactor>
</comment>
<dbReference type="Pfam" id="PF00834">
    <property type="entry name" value="Ribul_P_3_epim"/>
    <property type="match status" value="1"/>
</dbReference>
<comment type="caution">
    <text evidence="12">The sequence shown here is derived from an EMBL/GenBank/DDBJ whole genome shotgun (WGS) entry which is preliminary data.</text>
</comment>
<feature type="binding site" evidence="10">
    <location>
        <position position="173"/>
    </location>
    <ligand>
        <name>a divalent metal cation</name>
        <dbReference type="ChEBI" id="CHEBI:60240"/>
    </ligand>
</feature>
<evidence type="ECO:0000256" key="4">
    <source>
        <dbReference type="ARBA" id="ARBA00001947"/>
    </source>
</evidence>
<evidence type="ECO:0000256" key="2">
    <source>
        <dbReference type="ARBA" id="ARBA00001936"/>
    </source>
</evidence>
<dbReference type="InterPro" id="IPR026019">
    <property type="entry name" value="Ribul_P_3_epim"/>
</dbReference>
<feature type="binding site" evidence="10">
    <location>
        <begin position="195"/>
        <end position="196"/>
    </location>
    <ligand>
        <name>substrate</name>
    </ligand>
</feature>
<comment type="cofactor">
    <cofactor evidence="3">
        <name>Co(2+)</name>
        <dbReference type="ChEBI" id="CHEBI:48828"/>
    </cofactor>
</comment>
<dbReference type="HAMAP" id="MF_02227">
    <property type="entry name" value="RPE"/>
    <property type="match status" value="1"/>
</dbReference>
<evidence type="ECO:0000256" key="9">
    <source>
        <dbReference type="ARBA" id="ARBA00023235"/>
    </source>
</evidence>
<dbReference type="Proteomes" id="UP001565200">
    <property type="component" value="Unassembled WGS sequence"/>
</dbReference>
<dbReference type="PIRSF" id="PIRSF001461">
    <property type="entry name" value="RPE"/>
    <property type="match status" value="1"/>
</dbReference>
<feature type="binding site" evidence="10">
    <location>
        <position position="64"/>
    </location>
    <ligand>
        <name>a divalent metal cation</name>
        <dbReference type="ChEBI" id="CHEBI:60240"/>
    </ligand>
</feature>
<dbReference type="RefSeq" id="WP_369863198.1">
    <property type="nucleotide sequence ID" value="NZ_JBCLPP010000006.1"/>
</dbReference>
<evidence type="ECO:0000256" key="10">
    <source>
        <dbReference type="HAMAP-Rule" id="MF_02227"/>
    </source>
</evidence>
<evidence type="ECO:0000256" key="6">
    <source>
        <dbReference type="ARBA" id="ARBA00009541"/>
    </source>
</evidence>
<dbReference type="Gene3D" id="3.20.20.70">
    <property type="entry name" value="Aldolase class I"/>
    <property type="match status" value="1"/>
</dbReference>
<keyword evidence="8 10" id="KW-0479">Metal-binding</keyword>
<dbReference type="CDD" id="cd00429">
    <property type="entry name" value="RPE"/>
    <property type="match status" value="1"/>
</dbReference>
<dbReference type="PANTHER" id="PTHR11749">
    <property type="entry name" value="RIBULOSE-5-PHOSPHATE-3-EPIMERASE"/>
    <property type="match status" value="1"/>
</dbReference>
<dbReference type="PROSITE" id="PS01085">
    <property type="entry name" value="RIBUL_P_3_EPIMER_1"/>
    <property type="match status" value="1"/>
</dbReference>
<feature type="binding site" evidence="10">
    <location>
        <position position="6"/>
    </location>
    <ligand>
        <name>substrate</name>
    </ligand>
</feature>